<keyword evidence="9 13" id="KW-0798">TonB box</keyword>
<evidence type="ECO:0000256" key="14">
    <source>
        <dbReference type="SAM" id="MobiDB-lite"/>
    </source>
</evidence>
<dbReference type="PROSITE" id="PS52016">
    <property type="entry name" value="TONB_DEPENDENT_REC_3"/>
    <property type="match status" value="1"/>
</dbReference>
<comment type="similarity">
    <text evidence="2 12 13">Belongs to the TonB-dependent receptor family.</text>
</comment>
<sequence length="861" mass="95333">MAAPGDFMFRAPCHASLLLLRPTLIATCLAFSLSAQAETFQLPAQALATSLSQVAQQAQIQLLFDEALLKNVQAPALNGDFTPEVAIRTLLKNGEFTLIKIGSTYVVRPEEAKTTQSGAIQLDALSVIGTGNEVDSSTVGRSTLSQADIDRYQPDNIPSLLQTLPGVFMGGSPKPGGQTINIRGMAEAEDVPMTVDGAAKSGFERYQQGTVFIEPELIKSIEVEKGPYSPFTGNGGFGGTVNMTTKDAADLLKDGRNVGAMTKYTYSSNTHEQVYSGAVYGRTEDGRMDGLVYLTKRDGDDLKLAATPPDPRNSYPINPKRLPNSSQDVEGKLFKFNAHFTDEHSMGLSYSRALSERMTPFSAKSYPSPPTQAAINLYGYENAVKRFLANRETVDTTWSGKYQYQPLDNPLVDLKLSYSESNTDQTDERAANAVISLTSGGRKMDTSYTDRILELRNISLFTTGPLEHAVTTGVQLHKHKRETDSWMPVAPYNTAQYNYGHFQPYFMPRGKVDTNAFYLQDAVTIGDVTITPSLRYDHVRNRGEANDAPYYSNPNPIYGHDYSDRTYTGWSPRLAAFWNVTPDVALFASWNRTWRAPVIDELYELQGANSTRTATSQNLDPERITAMTAGNVTHFSDVFTRGDNLQLRTTLFHNRIEDEIFKNTGIGCERQMTVVGSVGAVCTDMASKTNYRNIGGMTIKGVELESYYDSTYVFGSLTYSWATGKRDNPYTNPWATNLHVWARDIPPAKWVVVLGTKIPSWDAQVGWQGQFVRKTDRVPSDIYARGINSTVGDDVYDHYENASYDTQGLFANWKPQQAGLKGTEINFTVDNLFNRNYRPALSGAGVYSQGRNAKISITRFF</sequence>
<evidence type="ECO:0000256" key="2">
    <source>
        <dbReference type="ARBA" id="ARBA00009810"/>
    </source>
</evidence>
<evidence type="ECO:0000259" key="16">
    <source>
        <dbReference type="SMART" id="SM00965"/>
    </source>
</evidence>
<reference evidence="17 18" key="1">
    <citation type="submission" date="2018-08" db="EMBL/GenBank/DDBJ databases">
        <title>Recombination of ecologically and evolutionarily significant loci maintains genetic cohesion in the Pseudomonas syringae species complex.</title>
        <authorList>
            <person name="Dillon M."/>
            <person name="Thakur S."/>
            <person name="Almeida R.N.D."/>
            <person name="Weir B.S."/>
            <person name="Guttman D.S."/>
        </authorList>
    </citation>
    <scope>NUCLEOTIDE SEQUENCE [LARGE SCALE GENOMIC DNA]</scope>
    <source>
        <strain evidence="17 18">ICMP 3555</strain>
    </source>
</reference>
<dbReference type="InterPro" id="IPR039426">
    <property type="entry name" value="TonB-dep_rcpt-like"/>
</dbReference>
<keyword evidence="6 12" id="KW-0812">Transmembrane</keyword>
<gene>
    <name evidence="17" type="ORF">ALQ29_02832</name>
</gene>
<evidence type="ECO:0000256" key="10">
    <source>
        <dbReference type="ARBA" id="ARBA00023136"/>
    </source>
</evidence>
<dbReference type="InterPro" id="IPR010949">
    <property type="entry name" value="TonB_Hb/transfer/lactofer_rcpt"/>
</dbReference>
<feature type="chain" id="PRO_5017936008" description="Secretin/TonB short N-terminal domain-containing protein" evidence="15">
    <location>
        <begin position="38"/>
        <end position="861"/>
    </location>
</feature>
<keyword evidence="11 12" id="KW-0998">Cell outer membrane</keyword>
<dbReference type="InterPro" id="IPR011662">
    <property type="entry name" value="Secretin/TonB_short_N"/>
</dbReference>
<dbReference type="Proteomes" id="UP000276587">
    <property type="component" value="Unassembled WGS sequence"/>
</dbReference>
<dbReference type="InterPro" id="IPR012910">
    <property type="entry name" value="Plug_dom"/>
</dbReference>
<name>A0A3M4AL71_PSEMA</name>
<feature type="signal peptide" evidence="15">
    <location>
        <begin position="1"/>
        <end position="37"/>
    </location>
</feature>
<dbReference type="Pfam" id="PF07715">
    <property type="entry name" value="Plug"/>
    <property type="match status" value="1"/>
</dbReference>
<keyword evidence="5" id="KW-0410">Iron transport</keyword>
<dbReference type="PANTHER" id="PTHR30442">
    <property type="entry name" value="IRON III DICITRATE TRANSPORT PROTEIN FECA"/>
    <property type="match status" value="1"/>
</dbReference>
<accession>A0A3M4AL71</accession>
<dbReference type="SMART" id="SM00965">
    <property type="entry name" value="STN"/>
    <property type="match status" value="1"/>
</dbReference>
<evidence type="ECO:0000256" key="6">
    <source>
        <dbReference type="ARBA" id="ARBA00022692"/>
    </source>
</evidence>
<dbReference type="SUPFAM" id="SSF56935">
    <property type="entry name" value="Porins"/>
    <property type="match status" value="1"/>
</dbReference>
<evidence type="ECO:0000256" key="12">
    <source>
        <dbReference type="PROSITE-ProRule" id="PRU01360"/>
    </source>
</evidence>
<evidence type="ECO:0000256" key="5">
    <source>
        <dbReference type="ARBA" id="ARBA00022496"/>
    </source>
</evidence>
<dbReference type="GO" id="GO:0015232">
    <property type="term" value="F:heme transmembrane transporter activity"/>
    <property type="evidence" value="ECO:0007669"/>
    <property type="project" value="InterPro"/>
</dbReference>
<evidence type="ECO:0000256" key="7">
    <source>
        <dbReference type="ARBA" id="ARBA00022729"/>
    </source>
</evidence>
<evidence type="ECO:0000256" key="3">
    <source>
        <dbReference type="ARBA" id="ARBA00022448"/>
    </source>
</evidence>
<dbReference type="AlphaFoldDB" id="A0A3M4AL71"/>
<dbReference type="Gene3D" id="3.55.50.30">
    <property type="match status" value="1"/>
</dbReference>
<keyword evidence="3 12" id="KW-0813">Transport</keyword>
<proteinExistence type="inferred from homology"/>
<dbReference type="InterPro" id="IPR036942">
    <property type="entry name" value="Beta-barrel_TonB_sf"/>
</dbReference>
<evidence type="ECO:0000256" key="8">
    <source>
        <dbReference type="ARBA" id="ARBA00023004"/>
    </source>
</evidence>
<comment type="subcellular location">
    <subcellularLocation>
        <location evidence="1 12">Cell outer membrane</location>
        <topology evidence="1 12">Multi-pass membrane protein</topology>
    </subcellularLocation>
</comment>
<feature type="region of interest" description="Disordered" evidence="14">
    <location>
        <begin position="302"/>
        <end position="324"/>
    </location>
</feature>
<keyword evidence="18" id="KW-1185">Reference proteome</keyword>
<feature type="domain" description="Secretin/TonB short N-terminal" evidence="16">
    <location>
        <begin position="60"/>
        <end position="110"/>
    </location>
</feature>
<evidence type="ECO:0000256" key="13">
    <source>
        <dbReference type="RuleBase" id="RU003357"/>
    </source>
</evidence>
<protein>
    <recommendedName>
        <fullName evidence="16">Secretin/TonB short N-terminal domain-containing protein</fullName>
    </recommendedName>
</protein>
<evidence type="ECO:0000256" key="11">
    <source>
        <dbReference type="ARBA" id="ARBA00023237"/>
    </source>
</evidence>
<evidence type="ECO:0000256" key="9">
    <source>
        <dbReference type="ARBA" id="ARBA00023077"/>
    </source>
</evidence>
<evidence type="ECO:0000256" key="1">
    <source>
        <dbReference type="ARBA" id="ARBA00004571"/>
    </source>
</evidence>
<dbReference type="NCBIfam" id="TIGR01785">
    <property type="entry name" value="TonB-hemin"/>
    <property type="match status" value="1"/>
</dbReference>
<dbReference type="Gene3D" id="2.40.170.20">
    <property type="entry name" value="TonB-dependent receptor, beta-barrel domain"/>
    <property type="match status" value="1"/>
</dbReference>
<evidence type="ECO:0000313" key="18">
    <source>
        <dbReference type="Proteomes" id="UP000276587"/>
    </source>
</evidence>
<keyword evidence="7 15" id="KW-0732">Signal</keyword>
<dbReference type="FunFam" id="2.40.170.20:FF:000014">
    <property type="entry name" value="TonB-dependent haem/haemoglobin receptor"/>
    <property type="match status" value="1"/>
</dbReference>
<evidence type="ECO:0000256" key="15">
    <source>
        <dbReference type="SAM" id="SignalP"/>
    </source>
</evidence>
<dbReference type="CDD" id="cd01347">
    <property type="entry name" value="ligand_gated_channel"/>
    <property type="match status" value="1"/>
</dbReference>
<evidence type="ECO:0000256" key="4">
    <source>
        <dbReference type="ARBA" id="ARBA00022452"/>
    </source>
</evidence>
<comment type="caution">
    <text evidence="17">The sequence shown here is derived from an EMBL/GenBank/DDBJ whole genome shotgun (WGS) entry which is preliminary data.</text>
</comment>
<dbReference type="GO" id="GO:0009279">
    <property type="term" value="C:cell outer membrane"/>
    <property type="evidence" value="ECO:0007669"/>
    <property type="project" value="UniProtKB-SubCell"/>
</dbReference>
<dbReference type="PANTHER" id="PTHR30442:SF0">
    <property type="entry name" value="FE(3+) DICITRATE TRANSPORT PROTEIN FECA"/>
    <property type="match status" value="1"/>
</dbReference>
<dbReference type="InterPro" id="IPR037066">
    <property type="entry name" value="Plug_dom_sf"/>
</dbReference>
<keyword evidence="8" id="KW-0408">Iron</keyword>
<dbReference type="InterPro" id="IPR000531">
    <property type="entry name" value="Beta-barrel_TonB"/>
</dbReference>
<dbReference type="NCBIfam" id="TIGR01786">
    <property type="entry name" value="TonB-hemlactrns"/>
    <property type="match status" value="1"/>
</dbReference>
<dbReference type="GO" id="GO:0033214">
    <property type="term" value="P:siderophore-iron import into cell"/>
    <property type="evidence" value="ECO:0007669"/>
    <property type="project" value="TreeGrafter"/>
</dbReference>
<evidence type="ECO:0000313" key="17">
    <source>
        <dbReference type="EMBL" id="RMP07165.1"/>
    </source>
</evidence>
<dbReference type="EMBL" id="RBQF01000226">
    <property type="protein sequence ID" value="RMP07165.1"/>
    <property type="molecule type" value="Genomic_DNA"/>
</dbReference>
<dbReference type="Gene3D" id="2.170.130.10">
    <property type="entry name" value="TonB-dependent receptor, plug domain"/>
    <property type="match status" value="1"/>
</dbReference>
<dbReference type="InterPro" id="IPR011276">
    <property type="entry name" value="TonB_haem/Hb_rcpt"/>
</dbReference>
<keyword evidence="5" id="KW-0406">Ion transport</keyword>
<keyword evidence="4 12" id="KW-1134">Transmembrane beta strand</keyword>
<keyword evidence="10 12" id="KW-0472">Membrane</keyword>
<organism evidence="17 18">
    <name type="scientific">Pseudomonas marginalis pv. marginalis</name>
    <dbReference type="NCBI Taxonomy" id="97473"/>
    <lineage>
        <taxon>Bacteria</taxon>
        <taxon>Pseudomonadati</taxon>
        <taxon>Pseudomonadota</taxon>
        <taxon>Gammaproteobacteria</taxon>
        <taxon>Pseudomonadales</taxon>
        <taxon>Pseudomonadaceae</taxon>
        <taxon>Pseudomonas</taxon>
    </lineage>
</organism>
<dbReference type="Pfam" id="PF00593">
    <property type="entry name" value="TonB_dep_Rec_b-barrel"/>
    <property type="match status" value="1"/>
</dbReference>